<dbReference type="EMBL" id="VXIV02000445">
    <property type="protein sequence ID" value="KAF6038241.1"/>
    <property type="molecule type" value="Genomic_DNA"/>
</dbReference>
<dbReference type="InterPro" id="IPR015671">
    <property type="entry name" value="GSCR1_dom"/>
</dbReference>
<dbReference type="AlphaFoldDB" id="A0A7J7KJW1"/>
<evidence type="ECO:0000313" key="3">
    <source>
        <dbReference type="EMBL" id="KAF6038241.1"/>
    </source>
</evidence>
<feature type="domain" description="GLTSCR protein conserved" evidence="1">
    <location>
        <begin position="17"/>
        <end position="119"/>
    </location>
</feature>
<sequence>MSTKKISEKMLQQIMKDQEIVLKPGGHKKAFANANQVRERLLRFHLFYTAEPYKAYRKLQEEQLYRTTAHETVLCKERLINRFRFMLWKDSIDLKVAGEDKLIADLLKQDEEEAMEQDHELELCDIEKFKALYCQPAKDPTPPPSPELQLSDAHILPTISSLSDEKPSELQESSYETEVELRKRLKLRSYLKLKVVLTRFLQSQT</sequence>
<evidence type="ECO:0000259" key="1">
    <source>
        <dbReference type="Pfam" id="PF15249"/>
    </source>
</evidence>
<organism evidence="3 4">
    <name type="scientific">Bugula neritina</name>
    <name type="common">Brown bryozoan</name>
    <name type="synonym">Sertularia neritina</name>
    <dbReference type="NCBI Taxonomy" id="10212"/>
    <lineage>
        <taxon>Eukaryota</taxon>
        <taxon>Metazoa</taxon>
        <taxon>Spiralia</taxon>
        <taxon>Lophotrochozoa</taxon>
        <taxon>Bryozoa</taxon>
        <taxon>Gymnolaemata</taxon>
        <taxon>Cheilostomatida</taxon>
        <taxon>Flustrina</taxon>
        <taxon>Buguloidea</taxon>
        <taxon>Bugulidae</taxon>
        <taxon>Bugula</taxon>
    </lineage>
</organism>
<evidence type="ECO:0000313" key="4">
    <source>
        <dbReference type="Proteomes" id="UP000593567"/>
    </source>
</evidence>
<reference evidence="3 4" key="2">
    <citation type="submission" date="2020-06" db="EMBL/GenBank/DDBJ databases">
        <title>Draft genome of Bugula neritina, a colonial animal packing powerful symbionts and potential medicines.</title>
        <authorList>
            <person name="Rayko M."/>
        </authorList>
    </citation>
    <scope>NUCLEOTIDE SEQUENCE [LARGE SCALE GENOMIC DNA]</scope>
    <source>
        <strain evidence="3">Kwan_BN1</strain>
    </source>
</reference>
<dbReference type="Pfam" id="PF15249">
    <property type="entry name" value="GLTSCR1"/>
    <property type="match status" value="1"/>
</dbReference>
<reference evidence="3 4" key="1">
    <citation type="submission" date="2019-09" db="EMBL/GenBank/DDBJ databases">
        <authorList>
            <person name="Raiko M."/>
            <person name="Komissarov A."/>
            <person name="Rhodes A."/>
            <person name="Kliver S."/>
            <person name="Lim-Fong G."/>
            <person name="Kwan J."/>
            <person name="O'Brien S.J."/>
            <person name="Lopez J.V."/>
        </authorList>
    </citation>
    <scope>NUCLEOTIDE SEQUENCE [LARGE SCALE GENOMIC DNA]</scope>
    <source>
        <strain evidence="3">Kwan_BN1</strain>
    </source>
</reference>
<evidence type="ECO:0000313" key="2">
    <source>
        <dbReference type="EMBL" id="KAF6029790.1"/>
    </source>
</evidence>
<accession>A0A7J7KJW1</accession>
<comment type="caution">
    <text evidence="3">The sequence shown here is derived from an EMBL/GenBank/DDBJ whole genome shotgun (WGS) entry which is preliminary data.</text>
</comment>
<dbReference type="Proteomes" id="UP000593567">
    <property type="component" value="Unassembled WGS sequence"/>
</dbReference>
<keyword evidence="4" id="KW-1185">Reference proteome</keyword>
<name>A0A7J7KJW1_BUGNE</name>
<proteinExistence type="predicted"/>
<protein>
    <recommendedName>
        <fullName evidence="1">GLTSCR protein conserved domain-containing protein</fullName>
    </recommendedName>
</protein>
<gene>
    <name evidence="3" type="ORF">EB796_003454</name>
    <name evidence="2" type="ORF">EB796_011888</name>
</gene>
<dbReference type="EMBL" id="VXIV02001786">
    <property type="protein sequence ID" value="KAF6029790.1"/>
    <property type="molecule type" value="Genomic_DNA"/>
</dbReference>